<evidence type="ECO:0000256" key="1">
    <source>
        <dbReference type="ARBA" id="ARBA00004141"/>
    </source>
</evidence>
<keyword evidence="7 8" id="KW-0472">Membrane</keyword>
<organism evidence="10">
    <name type="scientific">Sedimenticola thiotaurini</name>
    <dbReference type="NCBI Taxonomy" id="1543721"/>
    <lineage>
        <taxon>Bacteria</taxon>
        <taxon>Pseudomonadati</taxon>
        <taxon>Pseudomonadota</taxon>
        <taxon>Gammaproteobacteria</taxon>
        <taxon>Chromatiales</taxon>
        <taxon>Sedimenticolaceae</taxon>
        <taxon>Sedimenticola</taxon>
    </lineage>
</organism>
<evidence type="ECO:0000313" key="10">
    <source>
        <dbReference type="EMBL" id="HEB96688.1"/>
    </source>
</evidence>
<dbReference type="GO" id="GO:0020037">
    <property type="term" value="F:heme binding"/>
    <property type="evidence" value="ECO:0007669"/>
    <property type="project" value="UniProtKB-UniRule"/>
</dbReference>
<dbReference type="EMBL" id="DRKP01000112">
    <property type="protein sequence ID" value="HEB96688.1"/>
    <property type="molecule type" value="Genomic_DNA"/>
</dbReference>
<reference evidence="10" key="1">
    <citation type="journal article" date="2020" name="mSystems">
        <title>Genome- and Community-Level Interaction Insights into Carbon Utilization and Element Cycling Functions of Hydrothermarchaeota in Hydrothermal Sediment.</title>
        <authorList>
            <person name="Zhou Z."/>
            <person name="Liu Y."/>
            <person name="Xu W."/>
            <person name="Pan J."/>
            <person name="Luo Z.H."/>
            <person name="Li M."/>
        </authorList>
    </citation>
    <scope>NUCLEOTIDE SEQUENCE [LARGE SCALE GENOMIC DNA]</scope>
    <source>
        <strain evidence="10">HyVt-443</strain>
    </source>
</reference>
<dbReference type="GO" id="GO:0030091">
    <property type="term" value="P:protein repair"/>
    <property type="evidence" value="ECO:0007669"/>
    <property type="project" value="UniProtKB-UniRule"/>
</dbReference>
<dbReference type="PANTHER" id="PTHR36964:SF1">
    <property type="entry name" value="PROTEIN-METHIONINE-SULFOXIDE REDUCTASE HEME-BINDING SUBUNIT MSRQ"/>
    <property type="match status" value="1"/>
</dbReference>
<feature type="transmembrane region" description="Helical" evidence="8">
    <location>
        <begin position="176"/>
        <end position="195"/>
    </location>
</feature>
<name>A0A831RND2_9GAMM</name>
<keyword evidence="3 8" id="KW-0349">Heme</keyword>
<comment type="cofactor">
    <cofactor evidence="8">
        <name>FMN</name>
        <dbReference type="ChEBI" id="CHEBI:58210"/>
    </cofactor>
    <text evidence="8">Binds 1 FMN per subunit.</text>
</comment>
<dbReference type="HAMAP" id="MF_01207">
    <property type="entry name" value="MsrQ"/>
    <property type="match status" value="1"/>
</dbReference>
<comment type="similarity">
    <text evidence="8">Belongs to the MsrQ family.</text>
</comment>
<dbReference type="InterPro" id="IPR013130">
    <property type="entry name" value="Fe3_Rdtase_TM_dom"/>
</dbReference>
<gene>
    <name evidence="8" type="primary">msrQ</name>
    <name evidence="10" type="ORF">ENI96_09705</name>
</gene>
<proteinExistence type="inferred from homology"/>
<dbReference type="PANTHER" id="PTHR36964">
    <property type="entry name" value="PROTEIN-METHIONINE-SULFOXIDE REDUCTASE HEME-BINDING SUBUNIT MSRQ"/>
    <property type="match status" value="1"/>
</dbReference>
<keyword evidence="2 8" id="KW-0813">Transport</keyword>
<sequence length="207" mass="23536">MTRARFIVRVVKPAAFLLMLLPAVLLLARGIGGELGANPVETITRSTGDWTLRLLLLTLAVTPLRRLTGWGELLRLRRMIGLFSFFYACLHLATYVVLDLGFNLSWVAEDVVKRPYITLGFSVFLLLLPLALTSTNRAIRRLGRRWKRLHRLVYLCAIGGVIHFLWLVKADLRTPLIYLAVLLLLFALRIPGRWFRLPPLSARRPVG</sequence>
<dbReference type="GO" id="GO:0046872">
    <property type="term" value="F:metal ion binding"/>
    <property type="evidence" value="ECO:0007669"/>
    <property type="project" value="UniProtKB-KW"/>
</dbReference>
<feature type="transmembrane region" description="Helical" evidence="8">
    <location>
        <begin position="50"/>
        <end position="68"/>
    </location>
</feature>
<accession>A0A831RND2</accession>
<feature type="transmembrane region" description="Helical" evidence="8">
    <location>
        <begin position="114"/>
        <end position="132"/>
    </location>
</feature>
<evidence type="ECO:0000256" key="2">
    <source>
        <dbReference type="ARBA" id="ARBA00022448"/>
    </source>
</evidence>
<feature type="domain" description="Ferric oxidoreductase" evidence="9">
    <location>
        <begin position="48"/>
        <end position="160"/>
    </location>
</feature>
<dbReference type="GO" id="GO:0010181">
    <property type="term" value="F:FMN binding"/>
    <property type="evidence" value="ECO:0007669"/>
    <property type="project" value="UniProtKB-UniRule"/>
</dbReference>
<evidence type="ECO:0000256" key="3">
    <source>
        <dbReference type="ARBA" id="ARBA00022617"/>
    </source>
</evidence>
<dbReference type="GO" id="GO:0005886">
    <property type="term" value="C:plasma membrane"/>
    <property type="evidence" value="ECO:0007669"/>
    <property type="project" value="UniProtKB-SubCell"/>
</dbReference>
<comment type="caution">
    <text evidence="10">The sequence shown here is derived from an EMBL/GenBank/DDBJ whole genome shotgun (WGS) entry which is preliminary data.</text>
</comment>
<dbReference type="GO" id="GO:0009055">
    <property type="term" value="F:electron transfer activity"/>
    <property type="evidence" value="ECO:0007669"/>
    <property type="project" value="UniProtKB-UniRule"/>
</dbReference>
<keyword evidence="4 8" id="KW-0812">Transmembrane</keyword>
<evidence type="ECO:0000256" key="4">
    <source>
        <dbReference type="ARBA" id="ARBA00022692"/>
    </source>
</evidence>
<evidence type="ECO:0000256" key="7">
    <source>
        <dbReference type="ARBA" id="ARBA00023136"/>
    </source>
</evidence>
<comment type="caution">
    <text evidence="8">Lacks conserved residue(s) required for the propagation of feature annotation.</text>
</comment>
<evidence type="ECO:0000256" key="8">
    <source>
        <dbReference type="HAMAP-Rule" id="MF_01207"/>
    </source>
</evidence>
<dbReference type="Pfam" id="PF01794">
    <property type="entry name" value="Ferric_reduct"/>
    <property type="match status" value="1"/>
</dbReference>
<evidence type="ECO:0000256" key="6">
    <source>
        <dbReference type="ARBA" id="ARBA00023004"/>
    </source>
</evidence>
<protein>
    <recommendedName>
        <fullName evidence="8">Protein-methionine-sulfoxide reductase heme-binding subunit MsrQ</fullName>
    </recommendedName>
    <alternativeName>
        <fullName evidence="8">Flavocytochrome MsrQ</fullName>
    </alternativeName>
</protein>
<evidence type="ECO:0000259" key="9">
    <source>
        <dbReference type="Pfam" id="PF01794"/>
    </source>
</evidence>
<comment type="subcellular location">
    <subcellularLocation>
        <location evidence="8">Cell membrane</location>
        <topology evidence="8">Multi-pass membrane protein</topology>
    </subcellularLocation>
    <subcellularLocation>
        <location evidence="1">Membrane</location>
        <topology evidence="1">Multi-pass membrane protein</topology>
    </subcellularLocation>
</comment>
<keyword evidence="8" id="KW-0288">FMN</keyword>
<dbReference type="Proteomes" id="UP000886251">
    <property type="component" value="Unassembled WGS sequence"/>
</dbReference>
<feature type="transmembrane region" description="Helical" evidence="8">
    <location>
        <begin position="152"/>
        <end position="170"/>
    </location>
</feature>
<comment type="cofactor">
    <cofactor evidence="8">
        <name>heme b</name>
        <dbReference type="ChEBI" id="CHEBI:60344"/>
    </cofactor>
    <text evidence="8">Binds 1 heme b (iron(II)-protoporphyrin IX) group per subunit.</text>
</comment>
<dbReference type="GO" id="GO:0016679">
    <property type="term" value="F:oxidoreductase activity, acting on diphenols and related substances as donors"/>
    <property type="evidence" value="ECO:0007669"/>
    <property type="project" value="TreeGrafter"/>
</dbReference>
<evidence type="ECO:0000256" key="5">
    <source>
        <dbReference type="ARBA" id="ARBA00022989"/>
    </source>
</evidence>
<dbReference type="AlphaFoldDB" id="A0A831RND2"/>
<keyword evidence="5 8" id="KW-1133">Transmembrane helix</keyword>
<dbReference type="InterPro" id="IPR022837">
    <property type="entry name" value="MsrQ-like"/>
</dbReference>
<feature type="transmembrane region" description="Helical" evidence="8">
    <location>
        <begin position="80"/>
        <end position="102"/>
    </location>
</feature>
<comment type="subunit">
    <text evidence="8">Heterodimer of a catalytic subunit (MsrP) and a heme-binding subunit (MsrQ).</text>
</comment>
<keyword evidence="6 8" id="KW-0408">Iron</keyword>
<comment type="function">
    <text evidence="8">Part of the MsrPQ system that repairs oxidized periplasmic proteins containing methionine sulfoxide residues (Met-O), using respiratory chain electrons. Thus protects these proteins from oxidative-stress damage caused by reactive species of oxygen and chlorine generated by the host defense mechanisms. MsrPQ is essential for the maintenance of envelope integrity under bleach stress, rescuing a wide series of structurally unrelated periplasmic proteins from methionine oxidation. MsrQ provides electrons for reduction to the reductase catalytic subunit MsrP, using the quinone pool of the respiratory chain.</text>
</comment>
<keyword evidence="8" id="KW-0285">Flavoprotein</keyword>
<keyword evidence="8" id="KW-0479">Metal-binding</keyword>
<keyword evidence="8" id="KW-1003">Cell membrane</keyword>
<keyword evidence="8" id="KW-0249">Electron transport</keyword>